<sequence>MSYAKFTTFFKTKFIYNPFYDKFITFLTNTFRFSFLKIYLKPILTQICVIPFVDKEEKGKEGKIYGFFIAAIVLH</sequence>
<evidence type="ECO:0000313" key="2">
    <source>
        <dbReference type="Proteomes" id="UP000005638"/>
    </source>
</evidence>
<gene>
    <name evidence="1" type="ordered locus">FCOL_13320</name>
</gene>
<proteinExistence type="predicted"/>
<keyword evidence="2" id="KW-1185">Reference proteome</keyword>
<dbReference type="Proteomes" id="UP000005638">
    <property type="component" value="Chromosome"/>
</dbReference>
<organism evidence="1 2">
    <name type="scientific">Flavobacterium columnare (strain ATCC 49512 / CIP 103533 / TG 44/87)</name>
    <dbReference type="NCBI Taxonomy" id="1041826"/>
    <lineage>
        <taxon>Bacteria</taxon>
        <taxon>Pseudomonadati</taxon>
        <taxon>Bacteroidota</taxon>
        <taxon>Flavobacteriia</taxon>
        <taxon>Flavobacteriales</taxon>
        <taxon>Flavobacteriaceae</taxon>
        <taxon>Flavobacterium</taxon>
    </lineage>
</organism>
<name>G8XBP4_FLACA</name>
<reference evidence="1 2" key="1">
    <citation type="journal article" date="2012" name="J. Bacteriol.">
        <title>Genome Sequence of the Fish Pathogen Flavobacterium columnare ATCC 49512.</title>
        <authorList>
            <person name="Tekedar H.C."/>
            <person name="Karsi A."/>
            <person name="Gillaspy A.F."/>
            <person name="Dyer D.W."/>
            <person name="Benton N.R."/>
            <person name="Zaitshik J."/>
            <person name="Vamenta S."/>
            <person name="Banes M.M."/>
            <person name="Gulsoy N."/>
            <person name="Aboko-Cole M."/>
            <person name="Waldbieser G.C."/>
            <person name="Lawrence M.L."/>
        </authorList>
    </citation>
    <scope>NUCLEOTIDE SEQUENCE [LARGE SCALE GENOMIC DNA]</scope>
    <source>
        <strain evidence="2">ATCC 49512 / CIP 103533 / TG 44/87</strain>
    </source>
</reference>
<dbReference type="AlphaFoldDB" id="G8XBP4"/>
<dbReference type="HOGENOM" id="CLU_2665709_0_0_10"/>
<dbReference type="EMBL" id="CP003222">
    <property type="protein sequence ID" value="AEW87459.1"/>
    <property type="molecule type" value="Genomic_DNA"/>
</dbReference>
<protein>
    <submittedName>
        <fullName evidence="1">Uncharacterized protein</fullName>
    </submittedName>
</protein>
<dbReference type="KEGG" id="fco:FCOL_13320"/>
<evidence type="ECO:0000313" key="1">
    <source>
        <dbReference type="EMBL" id="AEW87459.1"/>
    </source>
</evidence>
<accession>G8XBP4</accession>